<dbReference type="GO" id="GO:0005737">
    <property type="term" value="C:cytoplasm"/>
    <property type="evidence" value="ECO:0007669"/>
    <property type="project" value="UniProtKB-UniRule"/>
</dbReference>
<feature type="binding site" evidence="12">
    <location>
        <position position="119"/>
    </location>
    <ligand>
        <name>L-histidine</name>
        <dbReference type="ChEBI" id="CHEBI:57595"/>
    </ligand>
</feature>
<name>A0A3N0DYF0_9ACTN</name>
<protein>
    <recommendedName>
        <fullName evidence="4 11">Histidine--tRNA ligase</fullName>
        <ecNumber evidence="3 11">6.1.1.21</ecNumber>
    </recommendedName>
</protein>
<dbReference type="GO" id="GO:0006427">
    <property type="term" value="P:histidyl-tRNA aminoacylation"/>
    <property type="evidence" value="ECO:0007669"/>
    <property type="project" value="UniProtKB-UniRule"/>
</dbReference>
<dbReference type="InterPro" id="IPR004516">
    <property type="entry name" value="HisRS/HisZ"/>
</dbReference>
<feature type="binding site" evidence="12">
    <location>
        <position position="283"/>
    </location>
    <ligand>
        <name>L-histidine</name>
        <dbReference type="ChEBI" id="CHEBI:57595"/>
    </ligand>
</feature>
<dbReference type="PANTHER" id="PTHR11476">
    <property type="entry name" value="HISTIDYL-TRNA SYNTHETASE"/>
    <property type="match status" value="1"/>
</dbReference>
<dbReference type="Gene3D" id="3.30.930.10">
    <property type="entry name" value="Bira Bifunctional Protein, Domain 2"/>
    <property type="match status" value="1"/>
</dbReference>
<evidence type="ECO:0000256" key="8">
    <source>
        <dbReference type="ARBA" id="ARBA00022917"/>
    </source>
</evidence>
<dbReference type="RefSeq" id="WP_123203475.1">
    <property type="nucleotide sequence ID" value="NZ_RJMB01000036.1"/>
</dbReference>
<dbReference type="Proteomes" id="UP000269198">
    <property type="component" value="Unassembled WGS sequence"/>
</dbReference>
<evidence type="ECO:0000313" key="15">
    <source>
        <dbReference type="EMBL" id="RNL80638.1"/>
    </source>
</evidence>
<comment type="similarity">
    <text evidence="1">Belongs to the class-II aminoacyl-tRNA synthetase family.</text>
</comment>
<comment type="subunit">
    <text evidence="2">Homodimer.</text>
</comment>
<sequence>MSEQRIVRPKPISGFPEWLPETRSVEQRWLDHIRAGFERYGFASVETPSVENLDVLLAKGETSQEVYTLHRLQADRGDDTDSRLGLRFDLTVPIARYVAQHFNELVFPFKRYQIQRVWRGERPQEGRYREFTQCDIDVINVDHVPLHFDAELPRIAHEVLSGLDIPAWTISINNRKVLQGCYEGLGIDDPLAVIRAVDKLHKIGESGVSEILTEEIGLAEEQAKVCLELARIRGADSSIVDEVRRLGVHSDLLSQGLDELAFVLDSLSDLPSGSVVADLSIARGLDYYTGTVYEAGFDDDPGYGSICAGGRYEDLAGQFIRRNLPGVGISIGLTRIFAKLVAEGRIEGGRSCPTEVMVAVPAAERREESLRTAATLRERGFNTEVFHQASRIGKQIQYASRKGIPFVWFPPFEDGGPHEVKDMATGEQGQADPTTWSRPV</sequence>
<dbReference type="InterPro" id="IPR045864">
    <property type="entry name" value="aa-tRNA-synth_II/BPL/LPL"/>
</dbReference>
<dbReference type="EMBL" id="RJMB01000036">
    <property type="protein sequence ID" value="RNL80638.1"/>
    <property type="molecule type" value="Genomic_DNA"/>
</dbReference>
<dbReference type="NCBIfam" id="TIGR00442">
    <property type="entry name" value="hisS"/>
    <property type="match status" value="1"/>
</dbReference>
<dbReference type="GO" id="GO:0005524">
    <property type="term" value="F:ATP binding"/>
    <property type="evidence" value="ECO:0007669"/>
    <property type="project" value="UniProtKB-KW"/>
</dbReference>
<feature type="domain" description="Aminoacyl-transfer RNA synthetases class-II family profile" evidence="14">
    <location>
        <begin position="38"/>
        <end position="361"/>
    </location>
</feature>
<feature type="region of interest" description="Disordered" evidence="13">
    <location>
        <begin position="417"/>
        <end position="440"/>
    </location>
</feature>
<keyword evidence="15" id="KW-0436">Ligase</keyword>
<evidence type="ECO:0000256" key="5">
    <source>
        <dbReference type="ARBA" id="ARBA00022490"/>
    </source>
</evidence>
<keyword evidence="6" id="KW-0547">Nucleotide-binding</keyword>
<dbReference type="InterPro" id="IPR006195">
    <property type="entry name" value="aa-tRNA-synth_II"/>
</dbReference>
<dbReference type="Pfam" id="PF13393">
    <property type="entry name" value="tRNA-synt_His"/>
    <property type="match status" value="1"/>
</dbReference>
<dbReference type="EC" id="6.1.1.21" evidence="3 11"/>
<evidence type="ECO:0000256" key="7">
    <source>
        <dbReference type="ARBA" id="ARBA00022840"/>
    </source>
</evidence>
<dbReference type="SUPFAM" id="SSF55681">
    <property type="entry name" value="Class II aaRS and biotin synthetases"/>
    <property type="match status" value="1"/>
</dbReference>
<dbReference type="InterPro" id="IPR015807">
    <property type="entry name" value="His-tRNA-ligase"/>
</dbReference>
<comment type="catalytic activity">
    <reaction evidence="10">
        <text>tRNA(His) + L-histidine + ATP = L-histidyl-tRNA(His) + AMP + diphosphate + H(+)</text>
        <dbReference type="Rhea" id="RHEA:17313"/>
        <dbReference type="Rhea" id="RHEA-COMP:9665"/>
        <dbReference type="Rhea" id="RHEA-COMP:9689"/>
        <dbReference type="ChEBI" id="CHEBI:15378"/>
        <dbReference type="ChEBI" id="CHEBI:30616"/>
        <dbReference type="ChEBI" id="CHEBI:33019"/>
        <dbReference type="ChEBI" id="CHEBI:57595"/>
        <dbReference type="ChEBI" id="CHEBI:78442"/>
        <dbReference type="ChEBI" id="CHEBI:78527"/>
        <dbReference type="ChEBI" id="CHEBI:456215"/>
        <dbReference type="EC" id="6.1.1.21"/>
    </reaction>
</comment>
<dbReference type="GO" id="GO:0004821">
    <property type="term" value="F:histidine-tRNA ligase activity"/>
    <property type="evidence" value="ECO:0007669"/>
    <property type="project" value="UniProtKB-UniRule"/>
</dbReference>
<dbReference type="SUPFAM" id="SSF52954">
    <property type="entry name" value="Class II aaRS ABD-related"/>
    <property type="match status" value="1"/>
</dbReference>
<feature type="binding site" evidence="12">
    <location>
        <begin position="287"/>
        <end position="288"/>
    </location>
    <ligand>
        <name>L-histidine</name>
        <dbReference type="ChEBI" id="CHEBI:57595"/>
    </ligand>
</feature>
<feature type="binding site" evidence="12">
    <location>
        <begin position="89"/>
        <end position="91"/>
    </location>
    <ligand>
        <name>L-histidine</name>
        <dbReference type="ChEBI" id="CHEBI:57595"/>
    </ligand>
</feature>
<dbReference type="InterPro" id="IPR041715">
    <property type="entry name" value="HisRS-like_core"/>
</dbReference>
<dbReference type="PIRSF" id="PIRSF001549">
    <property type="entry name" value="His-tRNA_synth"/>
    <property type="match status" value="1"/>
</dbReference>
<evidence type="ECO:0000256" key="11">
    <source>
        <dbReference type="NCBIfam" id="TIGR00442"/>
    </source>
</evidence>
<keyword evidence="8" id="KW-0648">Protein biosynthesis</keyword>
<dbReference type="InterPro" id="IPR036621">
    <property type="entry name" value="Anticodon-bd_dom_sf"/>
</dbReference>
<reference evidence="15 16" key="1">
    <citation type="submission" date="2018-11" db="EMBL/GenBank/DDBJ databases">
        <title>The genome draft of YIM 96095.</title>
        <authorList>
            <person name="Tang S.-K."/>
            <person name="Chunyu W.-X."/>
            <person name="Feng Y.-Z."/>
        </authorList>
    </citation>
    <scope>NUCLEOTIDE SEQUENCE [LARGE SCALE GENOMIC DNA]</scope>
    <source>
        <strain evidence="15 16">YIM 96095</strain>
    </source>
</reference>
<evidence type="ECO:0000256" key="12">
    <source>
        <dbReference type="PIRSR" id="PIRSR001549-1"/>
    </source>
</evidence>
<dbReference type="InterPro" id="IPR004154">
    <property type="entry name" value="Anticodon-bd"/>
</dbReference>
<comment type="caution">
    <text evidence="15">The sequence shown here is derived from an EMBL/GenBank/DDBJ whole genome shotgun (WGS) entry which is preliminary data.</text>
</comment>
<dbReference type="Pfam" id="PF03129">
    <property type="entry name" value="HGTP_anticodon"/>
    <property type="match status" value="1"/>
</dbReference>
<evidence type="ECO:0000256" key="10">
    <source>
        <dbReference type="ARBA" id="ARBA00047639"/>
    </source>
</evidence>
<accession>A0A3N0DYF0</accession>
<dbReference type="CDD" id="cd00773">
    <property type="entry name" value="HisRS-like_core"/>
    <property type="match status" value="1"/>
</dbReference>
<keyword evidence="9" id="KW-0030">Aminoacyl-tRNA synthetase</keyword>
<keyword evidence="5" id="KW-0963">Cytoplasm</keyword>
<evidence type="ECO:0000256" key="2">
    <source>
        <dbReference type="ARBA" id="ARBA00011738"/>
    </source>
</evidence>
<evidence type="ECO:0000256" key="4">
    <source>
        <dbReference type="ARBA" id="ARBA00017399"/>
    </source>
</evidence>
<evidence type="ECO:0000256" key="3">
    <source>
        <dbReference type="ARBA" id="ARBA00012815"/>
    </source>
</evidence>
<organism evidence="15 16">
    <name type="scientific">Halostreptopolyspora alba</name>
    <dbReference type="NCBI Taxonomy" id="2487137"/>
    <lineage>
        <taxon>Bacteria</taxon>
        <taxon>Bacillati</taxon>
        <taxon>Actinomycetota</taxon>
        <taxon>Actinomycetes</taxon>
        <taxon>Streptosporangiales</taxon>
        <taxon>Nocardiopsidaceae</taxon>
        <taxon>Halostreptopolyspora</taxon>
    </lineage>
</organism>
<evidence type="ECO:0000256" key="13">
    <source>
        <dbReference type="SAM" id="MobiDB-lite"/>
    </source>
</evidence>
<evidence type="ECO:0000313" key="16">
    <source>
        <dbReference type="Proteomes" id="UP000269198"/>
    </source>
</evidence>
<dbReference type="PROSITE" id="PS50862">
    <property type="entry name" value="AA_TRNA_LIGASE_II"/>
    <property type="match status" value="1"/>
</dbReference>
<evidence type="ECO:0000256" key="9">
    <source>
        <dbReference type="ARBA" id="ARBA00023146"/>
    </source>
</evidence>
<feature type="binding site" evidence="12">
    <location>
        <position position="137"/>
    </location>
    <ligand>
        <name>L-histidine</name>
        <dbReference type="ChEBI" id="CHEBI:57595"/>
    </ligand>
</feature>
<keyword evidence="7" id="KW-0067">ATP-binding</keyword>
<feature type="binding site" evidence="12">
    <location>
        <position position="133"/>
    </location>
    <ligand>
        <name>L-histidine</name>
        <dbReference type="ChEBI" id="CHEBI:57595"/>
    </ligand>
</feature>
<proteinExistence type="inferred from homology"/>
<dbReference type="Gene3D" id="3.40.50.800">
    <property type="entry name" value="Anticodon-binding domain"/>
    <property type="match status" value="1"/>
</dbReference>
<dbReference type="PANTHER" id="PTHR11476:SF7">
    <property type="entry name" value="HISTIDINE--TRNA LIGASE"/>
    <property type="match status" value="1"/>
</dbReference>
<evidence type="ECO:0000259" key="14">
    <source>
        <dbReference type="PROSITE" id="PS50862"/>
    </source>
</evidence>
<dbReference type="AlphaFoldDB" id="A0A3N0DYF0"/>
<keyword evidence="16" id="KW-1185">Reference proteome</keyword>
<evidence type="ECO:0000256" key="6">
    <source>
        <dbReference type="ARBA" id="ARBA00022741"/>
    </source>
</evidence>
<evidence type="ECO:0000256" key="1">
    <source>
        <dbReference type="ARBA" id="ARBA00008226"/>
    </source>
</evidence>
<gene>
    <name evidence="15" type="ORF">EFW17_22695</name>
</gene>
<dbReference type="OrthoDB" id="9800814at2"/>
<feature type="compositionally biased region" description="Polar residues" evidence="13">
    <location>
        <begin position="427"/>
        <end position="440"/>
    </location>
</feature>